<dbReference type="SMART" id="SM01038">
    <property type="entry name" value="Bgal_small_N"/>
    <property type="match status" value="1"/>
</dbReference>
<feature type="site" description="Transition state stabilizer" evidence="11">
    <location>
        <position position="375"/>
    </location>
</feature>
<evidence type="ECO:0000256" key="3">
    <source>
        <dbReference type="ARBA" id="ARBA00012756"/>
    </source>
</evidence>
<dbReference type="PRINTS" id="PR00132">
    <property type="entry name" value="GLHYDRLASE2"/>
</dbReference>
<evidence type="ECO:0000256" key="5">
    <source>
        <dbReference type="ARBA" id="ARBA00022723"/>
    </source>
</evidence>
<feature type="site" description="Transition state stabilizer" evidence="11">
    <location>
        <position position="409"/>
    </location>
</feature>
<organism evidence="13">
    <name type="scientific">Vibrio cholerae (strain MO10)</name>
    <dbReference type="NCBI Taxonomy" id="345072"/>
    <lineage>
        <taxon>Bacteria</taxon>
        <taxon>Pseudomonadati</taxon>
        <taxon>Pseudomonadota</taxon>
        <taxon>Gammaproteobacteria</taxon>
        <taxon>Vibrionales</taxon>
        <taxon>Vibrionaceae</taxon>
        <taxon>Vibrio</taxon>
    </lineage>
</organism>
<dbReference type="InterPro" id="IPR006103">
    <property type="entry name" value="Glyco_hydro_2_cat"/>
</dbReference>
<feature type="binding site" evidence="11">
    <location>
        <position position="120"/>
    </location>
    <ligand>
        <name>substrate</name>
    </ligand>
</feature>
<dbReference type="Pfam" id="PF02837">
    <property type="entry name" value="Glyco_hydro_2_N"/>
    <property type="match status" value="1"/>
</dbReference>
<feature type="domain" description="Beta galactosidase small chain/" evidence="12">
    <location>
        <begin position="764"/>
        <end position="1037"/>
    </location>
</feature>
<dbReference type="EC" id="3.2.1.23" evidence="3 11"/>
<dbReference type="InterPro" id="IPR017853">
    <property type="entry name" value="GH"/>
</dbReference>
<dbReference type="Pfam" id="PF02836">
    <property type="entry name" value="Glyco_hydro_2_C"/>
    <property type="match status" value="1"/>
</dbReference>
<comment type="similarity">
    <text evidence="2 11">Belongs to the glycosyl hydrolase 2 family.</text>
</comment>
<dbReference type="Gene3D" id="2.60.120.260">
    <property type="entry name" value="Galactose-binding domain-like"/>
    <property type="match status" value="1"/>
</dbReference>
<dbReference type="AlphaFoldDB" id="A0A0X1KZ94"/>
<feature type="binding site" evidence="11">
    <location>
        <position position="622"/>
    </location>
    <ligand>
        <name>substrate</name>
    </ligand>
</feature>
<feature type="binding site" evidence="11">
    <location>
        <position position="622"/>
    </location>
    <ligand>
        <name>Na(+)</name>
        <dbReference type="ChEBI" id="CHEBI:29101"/>
    </ligand>
</feature>
<accession>A0A0X1KZ94</accession>
<dbReference type="InterPro" id="IPR006101">
    <property type="entry name" value="Glyco_hydro_2"/>
</dbReference>
<feature type="binding site" evidence="11">
    <location>
        <position position="1015"/>
    </location>
    <ligand>
        <name>substrate</name>
    </ligand>
</feature>
<dbReference type="SUPFAM" id="SSF49785">
    <property type="entry name" value="Galactose-binding domain-like"/>
    <property type="match status" value="1"/>
</dbReference>
<dbReference type="Gene3D" id="2.70.98.10">
    <property type="match status" value="1"/>
</dbReference>
<dbReference type="InterPro" id="IPR008979">
    <property type="entry name" value="Galactose-bd-like_sf"/>
</dbReference>
<evidence type="ECO:0000256" key="7">
    <source>
        <dbReference type="ARBA" id="ARBA00022842"/>
    </source>
</evidence>
<dbReference type="InterPro" id="IPR023933">
    <property type="entry name" value="Glyco_hydro_2_beta_Galsidase"/>
</dbReference>
<keyword evidence="7 11" id="KW-0460">Magnesium</keyword>
<comment type="subunit">
    <text evidence="11">Homotetramer.</text>
</comment>
<reference evidence="13" key="1">
    <citation type="submission" date="2005-09" db="EMBL/GenBank/DDBJ databases">
        <title>Annotation of Vibrio cholerae MO10.</title>
        <authorList>
            <person name="Colwell R."/>
            <person name="Grim C.J."/>
            <person name="Young S."/>
            <person name="Jaffe D."/>
            <person name="Gnerre S."/>
            <person name="Berlin A."/>
            <person name="Heiman D."/>
            <person name="Hepburn T."/>
            <person name="Shea T."/>
            <person name="Sykes S."/>
            <person name="Yandava C."/>
            <person name="Alvarado L."/>
            <person name="Kodira C."/>
            <person name="Borodovsky M."/>
            <person name="Heidelberg J."/>
            <person name="Lander E."/>
            <person name="Galagan J."/>
            <person name="Nusbaum C."/>
            <person name="Birren B."/>
        </authorList>
    </citation>
    <scope>NUCLEOTIDE SEQUENCE [LARGE SCALE GENOMIC DNA]</scope>
    <source>
        <strain evidence="13">MO10</strain>
    </source>
</reference>
<dbReference type="EMBL" id="DS990136">
    <property type="protein sequence ID" value="EET23578.1"/>
    <property type="molecule type" value="Genomic_DNA"/>
</dbReference>
<dbReference type="SUPFAM" id="SSF74650">
    <property type="entry name" value="Galactose mutarotase-like"/>
    <property type="match status" value="1"/>
</dbReference>
<protein>
    <recommendedName>
        <fullName evidence="4 11">Beta-galactosidase</fullName>
        <shortName evidence="11">Beta-gal</shortName>
        <ecNumber evidence="3 11">3.2.1.23</ecNumber>
    </recommendedName>
    <alternativeName>
        <fullName evidence="10 11">Lactase</fullName>
    </alternativeName>
</protein>
<dbReference type="PANTHER" id="PTHR46323:SF2">
    <property type="entry name" value="BETA-GALACTOSIDASE"/>
    <property type="match status" value="1"/>
</dbReference>
<keyword evidence="6 11" id="KW-0378">Hydrolase</keyword>
<evidence type="ECO:0000256" key="2">
    <source>
        <dbReference type="ARBA" id="ARBA00007401"/>
    </source>
</evidence>
<dbReference type="GO" id="GO:0009341">
    <property type="term" value="C:beta-galactosidase complex"/>
    <property type="evidence" value="ECO:0007669"/>
    <property type="project" value="InterPro"/>
</dbReference>
<evidence type="ECO:0000256" key="4">
    <source>
        <dbReference type="ARBA" id="ARBA00013303"/>
    </source>
</evidence>
<feature type="binding site" evidence="11">
    <location>
        <position position="479"/>
    </location>
    <ligand>
        <name>Mg(2+)</name>
        <dbReference type="ChEBI" id="CHEBI:18420"/>
        <label>1</label>
    </ligand>
</feature>
<dbReference type="GO" id="GO:0005990">
    <property type="term" value="P:lactose catabolic process"/>
    <property type="evidence" value="ECO:0007669"/>
    <property type="project" value="TreeGrafter"/>
</dbReference>
<dbReference type="PROSITE" id="PS00608">
    <property type="entry name" value="GLYCOSYL_HYDROL_F2_2"/>
    <property type="match status" value="1"/>
</dbReference>
<dbReference type="Pfam" id="PF00703">
    <property type="entry name" value="Glyco_hydro_2"/>
    <property type="match status" value="1"/>
</dbReference>
<feature type="binding site" evidence="11">
    <location>
        <position position="218"/>
    </location>
    <ligand>
        <name>Na(+)</name>
        <dbReference type="ChEBI" id="CHEBI:29101"/>
    </ligand>
</feature>
<feature type="active site" description="Nucleophile" evidence="11">
    <location>
        <position position="555"/>
    </location>
</feature>
<evidence type="ECO:0000256" key="6">
    <source>
        <dbReference type="ARBA" id="ARBA00022801"/>
    </source>
</evidence>
<dbReference type="Pfam" id="PF02929">
    <property type="entry name" value="Bgal_small_N"/>
    <property type="match status" value="1"/>
</dbReference>
<evidence type="ECO:0000313" key="13">
    <source>
        <dbReference type="EMBL" id="EET23578.1"/>
    </source>
</evidence>
<feature type="binding site" evidence="11">
    <location>
        <position position="479"/>
    </location>
    <ligand>
        <name>substrate</name>
    </ligand>
</feature>
<evidence type="ECO:0000256" key="8">
    <source>
        <dbReference type="ARBA" id="ARBA00023053"/>
    </source>
</evidence>
<dbReference type="Gene3D" id="2.60.40.10">
    <property type="entry name" value="Immunoglobulins"/>
    <property type="match status" value="2"/>
</dbReference>
<dbReference type="SUPFAM" id="SSF51445">
    <property type="entry name" value="(Trans)glycosidases"/>
    <property type="match status" value="1"/>
</dbReference>
<dbReference type="SUPFAM" id="SSF49303">
    <property type="entry name" value="beta-Galactosidase/glucuronidase domain"/>
    <property type="match status" value="2"/>
</dbReference>
<dbReference type="InterPro" id="IPR050347">
    <property type="entry name" value="Bact_Beta-galactosidase"/>
</dbReference>
<feature type="binding site" evidence="11">
    <location>
        <position position="434"/>
    </location>
    <ligand>
        <name>Mg(2+)</name>
        <dbReference type="ChEBI" id="CHEBI:18420"/>
        <label>1</label>
    </ligand>
</feature>
<dbReference type="InterPro" id="IPR023230">
    <property type="entry name" value="Glyco_hydro_2_CS"/>
</dbReference>
<dbReference type="PROSITE" id="PS00719">
    <property type="entry name" value="GLYCOSYL_HYDROL_F2_1"/>
    <property type="match status" value="1"/>
</dbReference>
<feature type="binding site" evidence="11">
    <location>
        <position position="619"/>
    </location>
    <ligand>
        <name>Na(+)</name>
        <dbReference type="ChEBI" id="CHEBI:29101"/>
    </ligand>
</feature>
<dbReference type="InterPro" id="IPR006102">
    <property type="entry name" value="Ig-like_GH2"/>
</dbReference>
<feature type="active site" description="Proton donor" evidence="11">
    <location>
        <position position="479"/>
    </location>
</feature>
<evidence type="ECO:0000256" key="1">
    <source>
        <dbReference type="ARBA" id="ARBA00001412"/>
    </source>
</evidence>
<dbReference type="Pfam" id="PF16353">
    <property type="entry name" value="LacZ_4"/>
    <property type="match status" value="1"/>
</dbReference>
<dbReference type="NCBIfam" id="NF007074">
    <property type="entry name" value="PRK09525.1"/>
    <property type="match status" value="1"/>
</dbReference>
<dbReference type="InterPro" id="IPR013783">
    <property type="entry name" value="Ig-like_fold"/>
</dbReference>
<dbReference type="InterPro" id="IPR004199">
    <property type="entry name" value="B-gal_small/dom_5"/>
</dbReference>
<sequence length="1044" mass="120685">MYAVEQRRYWLVASRIQEDLMRNFSDILLSQDWQNPHIVKWHCRTPHVPLHSYRTEQEARLDVGGNRQSLNGQWRFALFEKPEAVEPAVIDPDFDDSAWAHIPVPSNWQMQGFDKPIYTNIQYPFADRPPYVPQDNPTGCYRHRFTLEKQALTESIRIVFDGVNSAFHLWCNGHWVGYSQDSRLPAEFELTPYLQEGENLLVAMVLRWSDGSYLEDQDMWWLSGIFRDVYLYRKPILAIEDFFIRTELDALYQHAELRVETRLSQVTRHHQVQVALFDAQGECVARSQALHTGQRVVDEKGAWHDKTEHSLAICSPTLWSDEAPYLYRCVICLLDEDGAPIEFESAAVGFRKVEITQGLLKLNGQPLLIRGVNRHEHHPELGHVMDEASMRRDIELMKQHNFNAVRTAHYPNHPRWYELCDEYGLYVVDEANLETHGQFPMSRLSNDPQWVNAYLQRMIGMVERDKNHPCVIIWSLGNESGIGTNHHAMYQWTKQRDPSRPVQYEGGGANTAATDIVCPMYARVDQHQPHPAVPKYALKNWISLPQENRPLILCEYAHAMGNSLGAFYKYWQAFREFPRLQGGFIWDWVDQGISKWDSEGRHYWGYGGDFGDTINDRQFCINGLLFPDRTPHPALHEVKKVQQPYQFSLSYPKLTIHNERLFAALPLELVVSVLCDGQEIKQERLPLDIAPRGTITLDLASLPMLPEHEYHLNAVLLCREDQPWSNAGHCIASEQWCLQPRRSMLPKITHAPLPQWQQDGDKVRIEAANQQWQFNRQTGLLEQWWQNGQPVLSEPLRDNFYRAVLDNDIGTSEAQHLDPNSWIARWHAAGLDKLRVECDDLRVTTLNESVEVVIDVAHYHQQALALRTRWRYQIFGDARVELNVEVMLCSDLPPLPRVGLTLALPVAENPVSWFGRGPHENYPDRLQSAHVGRYTATVDELHTPYIFPSENGLRCDTRQLQVGALVVEGHFHFSLSRYSQTMLDKAKHSNELVAGDKWYLNLDAQHMGVGGDDSWSQSVHPEFLLTQPHYQYQLTLRVKASSPQ</sequence>
<reference evidence="13" key="2">
    <citation type="submission" date="2008-07" db="EMBL/GenBank/DDBJ databases">
        <authorList>
            <consortium name="Broad Institute Genome Sequencing Platform"/>
            <person name="Colwell R."/>
            <person name="Grim C.J."/>
            <person name="Young S."/>
            <person name="Jaffe D."/>
            <person name="Gnerre S."/>
            <person name="Berlin A."/>
            <person name="Heiman D."/>
            <person name="Hepburn T."/>
            <person name="Shea T."/>
            <person name="Sykes S."/>
            <person name="Alvarado L."/>
            <person name="Kodira C."/>
            <person name="Heidelberg J."/>
            <person name="Lander E."/>
            <person name="Galagan J."/>
            <person name="Nusbaum C."/>
            <person name="Birren B."/>
        </authorList>
    </citation>
    <scope>NUCLEOTIDE SEQUENCE [LARGE SCALE GENOMIC DNA]</scope>
    <source>
        <strain evidence="13">MO10</strain>
    </source>
</reference>
<dbReference type="InterPro" id="IPR032312">
    <property type="entry name" value="LacZ_4"/>
</dbReference>
<dbReference type="GO" id="GO:0004565">
    <property type="term" value="F:beta-galactosidase activity"/>
    <property type="evidence" value="ECO:0007669"/>
    <property type="project" value="UniProtKB-EC"/>
</dbReference>
<feature type="binding site" evidence="11">
    <location>
        <position position="218"/>
    </location>
    <ligand>
        <name>substrate</name>
    </ligand>
</feature>
<gene>
    <name evidence="11" type="primary">lacZ</name>
    <name evidence="13" type="ORF">VchoM_01605</name>
</gene>
<comment type="cofactor">
    <cofactor evidence="11">
        <name>Na(+)</name>
        <dbReference type="ChEBI" id="CHEBI:29101"/>
    </cofactor>
    <text evidence="11">Binds 1 sodium ion per monomer.</text>
</comment>
<dbReference type="InterPro" id="IPR011013">
    <property type="entry name" value="Gal_mutarotase_sf_dom"/>
</dbReference>
<dbReference type="HAMAP" id="MF_01687">
    <property type="entry name" value="Beta_gal"/>
    <property type="match status" value="1"/>
</dbReference>
<dbReference type="PANTHER" id="PTHR46323">
    <property type="entry name" value="BETA-GALACTOSIDASE"/>
    <property type="match status" value="1"/>
</dbReference>
<proteinExistence type="inferred from homology"/>
<evidence type="ECO:0000256" key="9">
    <source>
        <dbReference type="ARBA" id="ARBA00023295"/>
    </source>
</evidence>
<comment type="catalytic activity">
    <reaction evidence="1 11">
        <text>Hydrolysis of terminal non-reducing beta-D-galactose residues in beta-D-galactosides.</text>
        <dbReference type="EC" id="3.2.1.23"/>
    </reaction>
</comment>
<evidence type="ECO:0000256" key="10">
    <source>
        <dbReference type="ARBA" id="ARBA00032230"/>
    </source>
</evidence>
<dbReference type="InterPro" id="IPR014718">
    <property type="entry name" value="GH-type_carb-bd"/>
</dbReference>
<evidence type="ECO:0000256" key="11">
    <source>
        <dbReference type="HAMAP-Rule" id="MF_01687"/>
    </source>
</evidence>
<name>A0A0X1KZ94_VIBCO</name>
<evidence type="ECO:0000259" key="12">
    <source>
        <dbReference type="SMART" id="SM01038"/>
    </source>
</evidence>
<feature type="binding site" evidence="11">
    <location>
        <position position="615"/>
    </location>
    <ligand>
        <name>Mg(2+)</name>
        <dbReference type="ChEBI" id="CHEBI:18420"/>
        <label>2</label>
    </ligand>
</feature>
<dbReference type="GO" id="GO:0000287">
    <property type="term" value="F:magnesium ion binding"/>
    <property type="evidence" value="ECO:0007669"/>
    <property type="project" value="UniProtKB-UniRule"/>
</dbReference>
<dbReference type="GO" id="GO:0030246">
    <property type="term" value="F:carbohydrate binding"/>
    <property type="evidence" value="ECO:0007669"/>
    <property type="project" value="InterPro"/>
</dbReference>
<dbReference type="InterPro" id="IPR006104">
    <property type="entry name" value="Glyco_hydro_2_N"/>
</dbReference>
<dbReference type="HOGENOM" id="CLU_002346_0_2_6"/>
<comment type="cofactor">
    <cofactor evidence="11">
        <name>Mg(2+)</name>
        <dbReference type="ChEBI" id="CHEBI:18420"/>
    </cofactor>
    <text evidence="11">Binds 2 magnesium ions per monomer.</text>
</comment>
<keyword evidence="9 11" id="KW-0326">Glycosidase</keyword>
<dbReference type="InterPro" id="IPR023232">
    <property type="entry name" value="Glyco_hydro_2_AS"/>
</dbReference>
<feature type="binding site" evidence="11">
    <location>
        <begin position="555"/>
        <end position="558"/>
    </location>
    <ligand>
        <name>substrate</name>
    </ligand>
</feature>
<feature type="binding site" evidence="11">
    <location>
        <position position="436"/>
    </location>
    <ligand>
        <name>Mg(2+)</name>
        <dbReference type="ChEBI" id="CHEBI:18420"/>
        <label>1</label>
    </ligand>
</feature>
<dbReference type="InterPro" id="IPR036156">
    <property type="entry name" value="Beta-gal/glucu_dom_sf"/>
</dbReference>
<dbReference type="Gene3D" id="3.20.20.80">
    <property type="entry name" value="Glycosidases"/>
    <property type="match status" value="1"/>
</dbReference>
<keyword evidence="5 11" id="KW-0479">Metal-binding</keyword>
<keyword evidence="8 11" id="KW-0915">Sodium</keyword>
<dbReference type="FunFam" id="3.20.20.80:FF:000018">
    <property type="entry name" value="Beta-galactosidase"/>
    <property type="match status" value="1"/>
</dbReference>
<dbReference type="Proteomes" id="UP000004687">
    <property type="component" value="Unassembled WGS sequence"/>
</dbReference>